<feature type="transmembrane region" description="Helical" evidence="1">
    <location>
        <begin position="62"/>
        <end position="80"/>
    </location>
</feature>
<evidence type="ECO:0000313" key="3">
    <source>
        <dbReference type="Proteomes" id="UP001497444"/>
    </source>
</evidence>
<feature type="transmembrane region" description="Helical" evidence="1">
    <location>
        <begin position="29"/>
        <end position="50"/>
    </location>
</feature>
<organism evidence="2 3">
    <name type="scientific">Sphagnum jensenii</name>
    <dbReference type="NCBI Taxonomy" id="128206"/>
    <lineage>
        <taxon>Eukaryota</taxon>
        <taxon>Viridiplantae</taxon>
        <taxon>Streptophyta</taxon>
        <taxon>Embryophyta</taxon>
        <taxon>Bryophyta</taxon>
        <taxon>Sphagnophytina</taxon>
        <taxon>Sphagnopsida</taxon>
        <taxon>Sphagnales</taxon>
        <taxon>Sphagnaceae</taxon>
        <taxon>Sphagnum</taxon>
    </lineage>
</organism>
<feature type="transmembrane region" description="Helical" evidence="1">
    <location>
        <begin position="92"/>
        <end position="111"/>
    </location>
</feature>
<dbReference type="PANTHER" id="PTHR39113:SF2">
    <property type="match status" value="1"/>
</dbReference>
<name>A0ABP0XJ02_9BRYO</name>
<keyword evidence="1" id="KW-0812">Transmembrane</keyword>
<dbReference type="EMBL" id="OZ020104">
    <property type="protein sequence ID" value="CAK9279096.1"/>
    <property type="molecule type" value="Genomic_DNA"/>
</dbReference>
<proteinExistence type="predicted"/>
<sequence length="165" mass="18029">MGLLYVSILICGALTIVMSIGINPKPSFSPGWLLIILGIETMVAGITGIGGTNLPCCYVSHIILMSISIFGIGVFALAVIAEVDKFLSQVCWAYLFLCGVEVCGLVGRCLFQRLSLGDFQTIDQIQENQKNSLGKVRHELGEQNERVERTNATNIGDKMKEKYAR</sequence>
<protein>
    <submittedName>
        <fullName evidence="2">Uncharacterized protein</fullName>
    </submittedName>
</protein>
<reference evidence="2" key="1">
    <citation type="submission" date="2024-02" db="EMBL/GenBank/DDBJ databases">
        <authorList>
            <consortium name="ELIXIR-Norway"/>
            <consortium name="Elixir Norway"/>
        </authorList>
    </citation>
    <scope>NUCLEOTIDE SEQUENCE</scope>
</reference>
<accession>A0ABP0XJ02</accession>
<keyword evidence="1" id="KW-1133">Transmembrane helix</keyword>
<keyword evidence="3" id="KW-1185">Reference proteome</keyword>
<dbReference type="PANTHER" id="PTHR39113">
    <property type="entry name" value="MEMBRANE LIPOPROTEIN-RELATED"/>
    <property type="match status" value="1"/>
</dbReference>
<evidence type="ECO:0000256" key="1">
    <source>
        <dbReference type="SAM" id="Phobius"/>
    </source>
</evidence>
<evidence type="ECO:0000313" key="2">
    <source>
        <dbReference type="EMBL" id="CAK9279096.1"/>
    </source>
</evidence>
<gene>
    <name evidence="2" type="ORF">CSSPJE1EN1_LOCUS24574</name>
</gene>
<keyword evidence="1" id="KW-0472">Membrane</keyword>
<dbReference type="Proteomes" id="UP001497444">
    <property type="component" value="Chromosome 9"/>
</dbReference>